<dbReference type="AlphaFoldDB" id="A0A7Y8VRH4"/>
<dbReference type="Pfam" id="PF02926">
    <property type="entry name" value="THUMP"/>
    <property type="match status" value="1"/>
</dbReference>
<dbReference type="InterPro" id="IPR004114">
    <property type="entry name" value="THUMP_dom"/>
</dbReference>
<name>A0A7Y8VRH4_9FIRM</name>
<dbReference type="PANTHER" id="PTHR47313:SF1">
    <property type="entry name" value="RIBOSOMAL RNA LARGE SUBUNIT METHYLTRANSFERASE K_L"/>
    <property type="match status" value="1"/>
</dbReference>
<proteinExistence type="predicted"/>
<keyword evidence="2 5" id="KW-0808">Transferase</keyword>
<dbReference type="InterPro" id="IPR000241">
    <property type="entry name" value="RlmKL-like_Mtase"/>
</dbReference>
<dbReference type="PANTHER" id="PTHR47313">
    <property type="entry name" value="RIBOSOMAL RNA LARGE SUBUNIT METHYLTRANSFERASE K/L"/>
    <property type="match status" value="1"/>
</dbReference>
<dbReference type="Gene3D" id="3.30.2130.30">
    <property type="match status" value="1"/>
</dbReference>
<evidence type="ECO:0000259" key="4">
    <source>
        <dbReference type="PROSITE" id="PS51165"/>
    </source>
</evidence>
<dbReference type="SUPFAM" id="SSF53335">
    <property type="entry name" value="S-adenosyl-L-methionine-dependent methyltransferases"/>
    <property type="match status" value="1"/>
</dbReference>
<dbReference type="InterPro" id="IPR054170">
    <property type="entry name" value="RlmL_1st"/>
</dbReference>
<reference evidence="5 6" key="1">
    <citation type="submission" date="2020-06" db="EMBL/GenBank/DDBJ databases">
        <title>Mogibacterium timidum strain W9173 genomic sequence.</title>
        <authorList>
            <person name="Wade W.G."/>
            <person name="Johnston C.D."/>
            <person name="Chen T."/>
            <person name="Dewhirst F.E."/>
        </authorList>
    </citation>
    <scope>NUCLEOTIDE SEQUENCE [LARGE SCALE GENOMIC DNA]</scope>
    <source>
        <strain evidence="5 6">W9173</strain>
    </source>
</reference>
<dbReference type="SMART" id="SM00981">
    <property type="entry name" value="THUMP"/>
    <property type="match status" value="1"/>
</dbReference>
<dbReference type="RefSeq" id="WP_009644276.1">
    <property type="nucleotide sequence ID" value="NZ_CAUTAN010000005.1"/>
</dbReference>
<dbReference type="Proteomes" id="UP000526307">
    <property type="component" value="Unassembled WGS sequence"/>
</dbReference>
<keyword evidence="1 5" id="KW-0489">Methyltransferase</keyword>
<sequence length="390" mass="44410">MKYELIATATFGLEAVVRMELQELGYQVLKTEDGKVTFVGDEKAVVHSNMWLRTADRVYIKVAEFSAETFEDLFQQVRGLPWENFLPIDAAFPVVGTSVKSTLHSVPSCQSIIKKAIVSRLSDFYVQKHFEENGASYRVRFSILKNKVTIMLDTSGAGLHKRGYRVFDVAAPMKETLAAALVKLSFWKEGVMRRDKDNPEHFSRMLVDTCCGSGTILIEAAMMARNIAPGLTRKFAAMDWDLIPDELWDEERQAAYRAVDYDSELIIMGFDINGKAIASAQANAAEAGVEEDITFNRMDMRKFRAAVSNGVIITNPPYGERIGDREAIHGIYFRLKEILENDPSWSLFMITTDREVEEIFDRKADRRRKLYNGRLQTTYYQFHGQKMANK</sequence>
<evidence type="ECO:0000313" key="5">
    <source>
        <dbReference type="EMBL" id="NWO23325.1"/>
    </source>
</evidence>
<dbReference type="GO" id="GO:0008990">
    <property type="term" value="F:rRNA (guanine-N2-)-methyltransferase activity"/>
    <property type="evidence" value="ECO:0007669"/>
    <property type="project" value="TreeGrafter"/>
</dbReference>
<dbReference type="InterPro" id="IPR002052">
    <property type="entry name" value="DNA_methylase_N6_adenine_CS"/>
</dbReference>
<dbReference type="GO" id="GO:0070043">
    <property type="term" value="F:rRNA (guanine-N7-)-methyltransferase activity"/>
    <property type="evidence" value="ECO:0007669"/>
    <property type="project" value="TreeGrafter"/>
</dbReference>
<comment type="caution">
    <text evidence="5">The sequence shown here is derived from an EMBL/GenBank/DDBJ whole genome shotgun (WGS) entry which is preliminary data.</text>
</comment>
<organism evidence="5 6">
    <name type="scientific">Mogibacterium timidum</name>
    <dbReference type="NCBI Taxonomy" id="35519"/>
    <lineage>
        <taxon>Bacteria</taxon>
        <taxon>Bacillati</taxon>
        <taxon>Bacillota</taxon>
        <taxon>Clostridia</taxon>
        <taxon>Peptostreptococcales</taxon>
        <taxon>Anaerovoracaceae</taxon>
        <taxon>Mogibacterium</taxon>
    </lineage>
</organism>
<evidence type="ECO:0000256" key="3">
    <source>
        <dbReference type="PROSITE-ProRule" id="PRU00529"/>
    </source>
</evidence>
<dbReference type="Pfam" id="PF01170">
    <property type="entry name" value="UPF0020"/>
    <property type="match status" value="1"/>
</dbReference>
<keyword evidence="6" id="KW-1185">Reference proteome</keyword>
<dbReference type="InterPro" id="IPR029063">
    <property type="entry name" value="SAM-dependent_MTases_sf"/>
</dbReference>
<dbReference type="Pfam" id="PF22020">
    <property type="entry name" value="RlmL_1st"/>
    <property type="match status" value="1"/>
</dbReference>
<dbReference type="PROSITE" id="PS51165">
    <property type="entry name" value="THUMP"/>
    <property type="match status" value="1"/>
</dbReference>
<evidence type="ECO:0000256" key="1">
    <source>
        <dbReference type="ARBA" id="ARBA00022603"/>
    </source>
</evidence>
<dbReference type="GO" id="GO:0003723">
    <property type="term" value="F:RNA binding"/>
    <property type="evidence" value="ECO:0007669"/>
    <property type="project" value="UniProtKB-UniRule"/>
</dbReference>
<feature type="domain" description="THUMP" evidence="4">
    <location>
        <begin position="44"/>
        <end position="154"/>
    </location>
</feature>
<protein>
    <submittedName>
        <fullName evidence="5">Class I SAM-dependent RNA methyltransferase</fullName>
    </submittedName>
</protein>
<dbReference type="PROSITE" id="PS00092">
    <property type="entry name" value="N6_MTASE"/>
    <property type="match status" value="1"/>
</dbReference>
<gene>
    <name evidence="5" type="ORF">HW270_04415</name>
</gene>
<evidence type="ECO:0000256" key="2">
    <source>
        <dbReference type="ARBA" id="ARBA00022679"/>
    </source>
</evidence>
<dbReference type="CDD" id="cd11715">
    <property type="entry name" value="THUMP_AdoMetMT"/>
    <property type="match status" value="1"/>
</dbReference>
<keyword evidence="3" id="KW-0694">RNA-binding</keyword>
<evidence type="ECO:0000313" key="6">
    <source>
        <dbReference type="Proteomes" id="UP000526307"/>
    </source>
</evidence>
<dbReference type="EMBL" id="JABXYR010000001">
    <property type="protein sequence ID" value="NWO23325.1"/>
    <property type="molecule type" value="Genomic_DNA"/>
</dbReference>
<accession>A0A7Y8VRH4</accession>
<dbReference type="Gene3D" id="3.40.50.150">
    <property type="entry name" value="Vaccinia Virus protein VP39"/>
    <property type="match status" value="1"/>
</dbReference>